<evidence type="ECO:0000313" key="2">
    <source>
        <dbReference type="EMBL" id="ORY29225.1"/>
    </source>
</evidence>
<keyword evidence="1" id="KW-0732">Signal</keyword>
<reference evidence="2 3" key="1">
    <citation type="submission" date="2016-07" db="EMBL/GenBank/DDBJ databases">
        <title>Pervasive Adenine N6-methylation of Active Genes in Fungi.</title>
        <authorList>
            <consortium name="DOE Joint Genome Institute"/>
            <person name="Mondo S.J."/>
            <person name="Dannebaum R.O."/>
            <person name="Kuo R.C."/>
            <person name="Labutti K."/>
            <person name="Haridas S."/>
            <person name="Kuo A."/>
            <person name="Salamov A."/>
            <person name="Ahrendt S.R."/>
            <person name="Lipzen A."/>
            <person name="Sullivan W."/>
            <person name="Andreopoulos W.B."/>
            <person name="Clum A."/>
            <person name="Lindquist E."/>
            <person name="Daum C."/>
            <person name="Ramamoorthy G.K."/>
            <person name="Gryganskyi A."/>
            <person name="Culley D."/>
            <person name="Magnuson J.K."/>
            <person name="James T.Y."/>
            <person name="O'Malley M.A."/>
            <person name="Stajich J.E."/>
            <person name="Spatafora J.W."/>
            <person name="Visel A."/>
            <person name="Grigoriev I.V."/>
        </authorList>
    </citation>
    <scope>NUCLEOTIDE SEQUENCE [LARGE SCALE GENOMIC DNA]</scope>
    <source>
        <strain evidence="2 3">JEL800</strain>
    </source>
</reference>
<sequence length="156" mass="17234">MHLVVPLLLLAASAAAQQTTLNLTNADAVAAATTTALWPLMQFFSSNSGNNNGAWIEQYSNGHWLIQWHESGIFHDQFYSAFRFSTASTSKYRTTTDNLVQLAVKDNGDFLEGHKPSEQVSGRWSDDIAWWALAGAYLAPLKLHSVRPTPHSPPNH</sequence>
<dbReference type="OrthoDB" id="9984024at2759"/>
<dbReference type="Proteomes" id="UP000193642">
    <property type="component" value="Unassembled WGS sequence"/>
</dbReference>
<dbReference type="EMBL" id="MCGO01000089">
    <property type="protein sequence ID" value="ORY29225.1"/>
    <property type="molecule type" value="Genomic_DNA"/>
</dbReference>
<proteinExistence type="predicted"/>
<protein>
    <recommendedName>
        <fullName evidence="4">Mannan endo-1,6-alpha-mannosidase</fullName>
    </recommendedName>
</protein>
<accession>A0A1Y2B553</accession>
<name>A0A1Y2B553_9FUNG</name>
<evidence type="ECO:0000313" key="3">
    <source>
        <dbReference type="Proteomes" id="UP000193642"/>
    </source>
</evidence>
<feature type="chain" id="PRO_5010987904" description="Mannan endo-1,6-alpha-mannosidase" evidence="1">
    <location>
        <begin position="17"/>
        <end position="156"/>
    </location>
</feature>
<dbReference type="AlphaFoldDB" id="A0A1Y2B553"/>
<evidence type="ECO:0008006" key="4">
    <source>
        <dbReference type="Google" id="ProtNLM"/>
    </source>
</evidence>
<gene>
    <name evidence="2" type="ORF">BCR33DRAFT_578108</name>
</gene>
<organism evidence="2 3">
    <name type="scientific">Rhizoclosmatium globosum</name>
    <dbReference type="NCBI Taxonomy" id="329046"/>
    <lineage>
        <taxon>Eukaryota</taxon>
        <taxon>Fungi</taxon>
        <taxon>Fungi incertae sedis</taxon>
        <taxon>Chytridiomycota</taxon>
        <taxon>Chytridiomycota incertae sedis</taxon>
        <taxon>Chytridiomycetes</taxon>
        <taxon>Chytridiales</taxon>
        <taxon>Chytriomycetaceae</taxon>
        <taxon>Rhizoclosmatium</taxon>
    </lineage>
</organism>
<evidence type="ECO:0000256" key="1">
    <source>
        <dbReference type="SAM" id="SignalP"/>
    </source>
</evidence>
<feature type="signal peptide" evidence="1">
    <location>
        <begin position="1"/>
        <end position="16"/>
    </location>
</feature>
<comment type="caution">
    <text evidence="2">The sequence shown here is derived from an EMBL/GenBank/DDBJ whole genome shotgun (WGS) entry which is preliminary data.</text>
</comment>
<keyword evidence="3" id="KW-1185">Reference proteome</keyword>